<evidence type="ECO:0000313" key="1">
    <source>
        <dbReference type="EMBL" id="AEW47290.1"/>
    </source>
</evidence>
<gene>
    <name evidence="1" type="ORF">B5S_0056</name>
</gene>
<reference evidence="1 2" key="1">
    <citation type="submission" date="2011-09" db="EMBL/GenBank/DDBJ databases">
        <title>Complete Genome Sequence of Bacillus cereus Bacteriophage B5S.</title>
        <authorList>
            <person name="Lee J.-H."/>
            <person name="Shin H."/>
            <person name="Son B."/>
            <person name="Ryu S."/>
        </authorList>
    </citation>
    <scope>NUCLEOTIDE SEQUENCE [LARGE SCALE GENOMIC DNA]</scope>
</reference>
<proteinExistence type="predicted"/>
<accession>J9PRS0</accession>
<name>J9PRS0_9CAUD</name>
<evidence type="ECO:0000313" key="2">
    <source>
        <dbReference type="Proteomes" id="UP000006291"/>
    </source>
</evidence>
<dbReference type="EMBL" id="JN797796">
    <property type="protein sequence ID" value="AEW47290.1"/>
    <property type="molecule type" value="Genomic_DNA"/>
</dbReference>
<sequence>MSLYYTSDTYIIDKPVKLYTGNWRFTVHTFDGLLVREHICATKSIAMKRRTEERRTRMSEGAKVIYI</sequence>
<dbReference type="Proteomes" id="UP000006291">
    <property type="component" value="Segment"/>
</dbReference>
<organism evidence="1 2">
    <name type="scientific">Bacillus phage B5S</name>
    <dbReference type="NCBI Taxonomy" id="1126949"/>
    <lineage>
        <taxon>Viruses</taxon>
        <taxon>Duplodnaviria</taxon>
        <taxon>Heunggongvirae</taxon>
        <taxon>Uroviricota</taxon>
        <taxon>Caudoviricetes</taxon>
        <taxon>Herelleviridae</taxon>
        <taxon>Bastillevirinae</taxon>
        <taxon>Bequatrovirus</taxon>
        <taxon>Bequatrovirus B4</taxon>
    </lineage>
</organism>
<protein>
    <submittedName>
        <fullName evidence="1">Uncharacterized protein</fullName>
    </submittedName>
</protein>